<evidence type="ECO:0000313" key="2">
    <source>
        <dbReference type="Proteomes" id="UP000001025"/>
    </source>
</evidence>
<evidence type="ECO:0000313" key="1">
    <source>
        <dbReference type="EMBL" id="CAD78278.1"/>
    </source>
</evidence>
<dbReference type="Proteomes" id="UP000001025">
    <property type="component" value="Chromosome"/>
</dbReference>
<gene>
    <name evidence="1" type="ordered locus">RB5086</name>
</gene>
<keyword evidence="2" id="KW-1185">Reference proteome</keyword>
<dbReference type="InParanoid" id="Q7UGQ1"/>
<proteinExistence type="predicted"/>
<sequence>MLVPSFTKFRVRFAADSVFSSGPIPQPTIASRIDKDRSIEAFQTTGGRFPGFHAFDASIALGQSTCDVSREKLDARCGHGGFTFLLVLASQRAAVGIVFRIDLFQDPSGTAVDSQRVNTNFFRGVAAKNGPVLDQCHFQSLRTCRQRRTTT</sequence>
<dbReference type="KEGG" id="rba:RB5086"/>
<protein>
    <submittedName>
        <fullName evidence="1">Uncharacterized protein</fullName>
    </submittedName>
</protein>
<organism evidence="1 2">
    <name type="scientific">Rhodopirellula baltica (strain DSM 10527 / NCIMB 13988 / SH1)</name>
    <dbReference type="NCBI Taxonomy" id="243090"/>
    <lineage>
        <taxon>Bacteria</taxon>
        <taxon>Pseudomonadati</taxon>
        <taxon>Planctomycetota</taxon>
        <taxon>Planctomycetia</taxon>
        <taxon>Pirellulales</taxon>
        <taxon>Pirellulaceae</taxon>
        <taxon>Rhodopirellula</taxon>
    </lineage>
</organism>
<reference evidence="1 2" key="1">
    <citation type="journal article" date="2003" name="Proc. Natl. Acad. Sci. U.S.A.">
        <title>Complete genome sequence of the marine planctomycete Pirellula sp. strain 1.</title>
        <authorList>
            <person name="Gloeckner F.O."/>
            <person name="Kube M."/>
            <person name="Bauer M."/>
            <person name="Teeling H."/>
            <person name="Lombardot T."/>
            <person name="Ludwig W."/>
            <person name="Gade D."/>
            <person name="Beck A."/>
            <person name="Borzym K."/>
            <person name="Heitmann K."/>
            <person name="Rabus R."/>
            <person name="Schlesner H."/>
            <person name="Amann R."/>
            <person name="Reinhardt R."/>
        </authorList>
    </citation>
    <scope>NUCLEOTIDE SEQUENCE [LARGE SCALE GENOMIC DNA]</scope>
    <source>
        <strain evidence="2">DSM 10527 / NCIMB 13988 / SH1</strain>
    </source>
</reference>
<dbReference type="AlphaFoldDB" id="Q7UGQ1"/>
<accession>Q7UGQ1</accession>
<name>Q7UGQ1_RHOBA</name>
<dbReference type="HOGENOM" id="CLU_1729931_0_0_0"/>
<dbReference type="EnsemblBacteria" id="CAD78278">
    <property type="protein sequence ID" value="CAD78278"/>
    <property type="gene ID" value="RB5086"/>
</dbReference>
<dbReference type="EMBL" id="BX294141">
    <property type="protein sequence ID" value="CAD78278.1"/>
    <property type="molecule type" value="Genomic_DNA"/>
</dbReference>